<dbReference type="PROSITE" id="PS00622">
    <property type="entry name" value="HTH_LUXR_1"/>
    <property type="match status" value="1"/>
</dbReference>
<dbReference type="RefSeq" id="WP_067992761.1">
    <property type="nucleotide sequence ID" value="NZ_QQBC01000002.1"/>
</dbReference>
<dbReference type="InterPro" id="IPR027417">
    <property type="entry name" value="P-loop_NTPase"/>
</dbReference>
<dbReference type="SUPFAM" id="SSF46894">
    <property type="entry name" value="C-terminal effector domain of the bipartite response regulators"/>
    <property type="match status" value="1"/>
</dbReference>
<dbReference type="STRING" id="1210086.GCA_001613105_01105"/>
<comment type="caution">
    <text evidence="4">The sequence shown here is derived from an EMBL/GenBank/DDBJ whole genome shotgun (WGS) entry which is preliminary data.</text>
</comment>
<proteinExistence type="predicted"/>
<dbReference type="PANTHER" id="PTHR16305:SF35">
    <property type="entry name" value="TRANSCRIPTIONAL ACTIVATOR DOMAIN"/>
    <property type="match status" value="1"/>
</dbReference>
<dbReference type="GO" id="GO:0005524">
    <property type="term" value="F:ATP binding"/>
    <property type="evidence" value="ECO:0007669"/>
    <property type="project" value="UniProtKB-KW"/>
</dbReference>
<keyword evidence="1" id="KW-0547">Nucleotide-binding</keyword>
<evidence type="ECO:0000313" key="5">
    <source>
        <dbReference type="Proteomes" id="UP000254869"/>
    </source>
</evidence>
<dbReference type="Gene3D" id="1.10.10.10">
    <property type="entry name" value="Winged helix-like DNA-binding domain superfamily/Winged helix DNA-binding domain"/>
    <property type="match status" value="1"/>
</dbReference>
<dbReference type="AlphaFoldDB" id="A0A370IBM9"/>
<sequence>MDGLLGRQDEISRLRTLLDEAGQSRGGAVLLRGEAGIGKSALLDRLAESAEDFMIVRASGVEFETELPYSALHQLCVSAREHLGGIPDPHRRALRIAFGMDSGVPDPFLVGMAALGVLLEHDRPLLCLIDDAHWLDDASARAMGFVARRVGAERVAMVFATRERPNGLDHLRTVDVQPLGERDACALLARAIRGPLDERVRARILSEARGNPLALVELAATAGLTGMAGGFELPGPAAAERSFHARLQGLSPQSRQLLTVAAAEPLGDPSLLWRATALLGLERTAAQDVSLIEVGNRVRFVHPLARSAAYRAATDAQRRRAHYALAQVSDPSTDPDRVAWHRAQASAGPDEDVAEALAASAARAQARGGVAAAAAFLERSAELTLDPRLRIERILAAVEAKLSAGDFDTASELLSTLPPDNPRVDILRARISFARFRGEDLPTGHLLRAAAKLADRDPAQARLVYVDAIEMSTQIGGLATVIGAVRTAPSAPPGLVRSADHILNGMVALADRGIRAGVEILRPVVTDVGDPVWTRWPNLGYLLALEMWDPATMRDIATRTTIAGRESGSFRLLQLGLAMLATVNAHNGNFATAEELIAEEEAIAEATGAAPLFYARVHLAALQGRRAEAEGLLSRIGPHMSISVQYASAVLNNGLSDYPAALRAARQTVASGNIGVVGHALPELIEAAVRCGRDAEARSALAALIERTSASGRPWGLGIEAYARALVHDDEELYQRAISLLDAWPGLVRRGRVHLVYGEWLRRQGRRRDARVELGRAHELLSSVGAEGFAARAAAELQATGAQARSRSAASNVGLTGQEIRIARMVADGATSKEVAAELFLSPRTVHAHLRSIFRKLAITSRRQLRDLPEIR</sequence>
<dbReference type="GO" id="GO:0004016">
    <property type="term" value="F:adenylate cyclase activity"/>
    <property type="evidence" value="ECO:0007669"/>
    <property type="project" value="TreeGrafter"/>
</dbReference>
<dbReference type="Pfam" id="PF13191">
    <property type="entry name" value="AAA_16"/>
    <property type="match status" value="1"/>
</dbReference>
<organism evidence="4 5">
    <name type="scientific">Nocardia pseudobrasiliensis</name>
    <dbReference type="NCBI Taxonomy" id="45979"/>
    <lineage>
        <taxon>Bacteria</taxon>
        <taxon>Bacillati</taxon>
        <taxon>Actinomycetota</taxon>
        <taxon>Actinomycetes</taxon>
        <taxon>Mycobacteriales</taxon>
        <taxon>Nocardiaceae</taxon>
        <taxon>Nocardia</taxon>
    </lineage>
</organism>
<dbReference type="CDD" id="cd06170">
    <property type="entry name" value="LuxR_C_like"/>
    <property type="match status" value="1"/>
</dbReference>
<dbReference type="InterPro" id="IPR036388">
    <property type="entry name" value="WH-like_DNA-bd_sf"/>
</dbReference>
<protein>
    <submittedName>
        <fullName evidence="4">Regulatory LuxR family protein</fullName>
    </submittedName>
</protein>
<dbReference type="GO" id="GO:0006355">
    <property type="term" value="P:regulation of DNA-templated transcription"/>
    <property type="evidence" value="ECO:0007669"/>
    <property type="project" value="InterPro"/>
</dbReference>
<dbReference type="GO" id="GO:0003677">
    <property type="term" value="F:DNA binding"/>
    <property type="evidence" value="ECO:0007669"/>
    <property type="project" value="InterPro"/>
</dbReference>
<dbReference type="GO" id="GO:0005737">
    <property type="term" value="C:cytoplasm"/>
    <property type="evidence" value="ECO:0007669"/>
    <property type="project" value="TreeGrafter"/>
</dbReference>
<keyword evidence="5" id="KW-1185">Reference proteome</keyword>
<gene>
    <name evidence="4" type="ORF">DFR76_102529</name>
</gene>
<dbReference type="EMBL" id="QQBC01000002">
    <property type="protein sequence ID" value="RDI68128.1"/>
    <property type="molecule type" value="Genomic_DNA"/>
</dbReference>
<reference evidence="4 5" key="1">
    <citation type="submission" date="2018-07" db="EMBL/GenBank/DDBJ databases">
        <title>Genomic Encyclopedia of Type Strains, Phase IV (KMG-IV): sequencing the most valuable type-strain genomes for metagenomic binning, comparative biology and taxonomic classification.</title>
        <authorList>
            <person name="Goeker M."/>
        </authorList>
    </citation>
    <scope>NUCLEOTIDE SEQUENCE [LARGE SCALE GENOMIC DNA]</scope>
    <source>
        <strain evidence="4 5">DSM 44290</strain>
    </source>
</reference>
<evidence type="ECO:0000256" key="1">
    <source>
        <dbReference type="ARBA" id="ARBA00022741"/>
    </source>
</evidence>
<evidence type="ECO:0000313" key="4">
    <source>
        <dbReference type="EMBL" id="RDI68128.1"/>
    </source>
</evidence>
<dbReference type="Proteomes" id="UP000254869">
    <property type="component" value="Unassembled WGS sequence"/>
</dbReference>
<dbReference type="Pfam" id="PF00196">
    <property type="entry name" value="GerE"/>
    <property type="match status" value="1"/>
</dbReference>
<dbReference type="PRINTS" id="PR00038">
    <property type="entry name" value="HTHLUXR"/>
</dbReference>
<feature type="domain" description="HTH luxR-type" evidence="3">
    <location>
        <begin position="808"/>
        <end position="872"/>
    </location>
</feature>
<dbReference type="InterPro" id="IPR000792">
    <property type="entry name" value="Tscrpt_reg_LuxR_C"/>
</dbReference>
<dbReference type="PANTHER" id="PTHR16305">
    <property type="entry name" value="TESTICULAR SOLUBLE ADENYLYL CYCLASE"/>
    <property type="match status" value="1"/>
</dbReference>
<evidence type="ECO:0000256" key="2">
    <source>
        <dbReference type="ARBA" id="ARBA00022840"/>
    </source>
</evidence>
<name>A0A370IBM9_9NOCA</name>
<dbReference type="Gene3D" id="3.40.50.300">
    <property type="entry name" value="P-loop containing nucleotide triphosphate hydrolases"/>
    <property type="match status" value="1"/>
</dbReference>
<dbReference type="SUPFAM" id="SSF52540">
    <property type="entry name" value="P-loop containing nucleoside triphosphate hydrolases"/>
    <property type="match status" value="1"/>
</dbReference>
<dbReference type="InterPro" id="IPR016032">
    <property type="entry name" value="Sig_transdc_resp-reg_C-effctor"/>
</dbReference>
<dbReference type="PROSITE" id="PS50043">
    <property type="entry name" value="HTH_LUXR_2"/>
    <property type="match status" value="1"/>
</dbReference>
<dbReference type="SMART" id="SM00421">
    <property type="entry name" value="HTH_LUXR"/>
    <property type="match status" value="1"/>
</dbReference>
<accession>A0A370IBM9</accession>
<dbReference type="InterPro" id="IPR041664">
    <property type="entry name" value="AAA_16"/>
</dbReference>
<keyword evidence="2" id="KW-0067">ATP-binding</keyword>
<evidence type="ECO:0000259" key="3">
    <source>
        <dbReference type="PROSITE" id="PS50043"/>
    </source>
</evidence>